<keyword evidence="5 9" id="KW-0472">Membrane</keyword>
<evidence type="ECO:0000313" key="12">
    <source>
        <dbReference type="Proteomes" id="UP000663855"/>
    </source>
</evidence>
<evidence type="ECO:0000256" key="1">
    <source>
        <dbReference type="ARBA" id="ARBA00004141"/>
    </source>
</evidence>
<dbReference type="SUPFAM" id="SSF81321">
    <property type="entry name" value="Family A G protein-coupled receptor-like"/>
    <property type="match status" value="1"/>
</dbReference>
<dbReference type="GO" id="GO:0004930">
    <property type="term" value="F:G protein-coupled receptor activity"/>
    <property type="evidence" value="ECO:0007669"/>
    <property type="project" value="UniProtKB-KW"/>
</dbReference>
<keyword evidence="2 8" id="KW-0812">Transmembrane</keyword>
<dbReference type="PROSITE" id="PS50262">
    <property type="entry name" value="G_PROTEIN_RECEP_F1_2"/>
    <property type="match status" value="1"/>
</dbReference>
<comment type="caution">
    <text evidence="11">The sequence shown here is derived from an EMBL/GenBank/DDBJ whole genome shotgun (WGS) entry which is preliminary data.</text>
</comment>
<dbReference type="EMBL" id="CAJNOV010011786">
    <property type="protein sequence ID" value="CAF1461238.1"/>
    <property type="molecule type" value="Genomic_DNA"/>
</dbReference>
<evidence type="ECO:0000256" key="5">
    <source>
        <dbReference type="ARBA" id="ARBA00023136"/>
    </source>
</evidence>
<protein>
    <recommendedName>
        <fullName evidence="10">G-protein coupled receptors family 1 profile domain-containing protein</fullName>
    </recommendedName>
</protein>
<evidence type="ECO:0000256" key="3">
    <source>
        <dbReference type="ARBA" id="ARBA00022989"/>
    </source>
</evidence>
<comment type="similarity">
    <text evidence="8">Belongs to the G-protein coupled receptor 1 family.</text>
</comment>
<reference evidence="11" key="1">
    <citation type="submission" date="2021-02" db="EMBL/GenBank/DDBJ databases">
        <authorList>
            <person name="Nowell W R."/>
        </authorList>
    </citation>
    <scope>NUCLEOTIDE SEQUENCE</scope>
</reference>
<feature type="transmembrane region" description="Helical" evidence="9">
    <location>
        <begin position="243"/>
        <end position="264"/>
    </location>
</feature>
<dbReference type="Proteomes" id="UP000663855">
    <property type="component" value="Unassembled WGS sequence"/>
</dbReference>
<dbReference type="InterPro" id="IPR000276">
    <property type="entry name" value="GPCR_Rhodpsn"/>
</dbReference>
<evidence type="ECO:0000256" key="7">
    <source>
        <dbReference type="ARBA" id="ARBA00023224"/>
    </source>
</evidence>
<keyword evidence="4 8" id="KW-0297">G-protein coupled receptor</keyword>
<dbReference type="GO" id="GO:0005886">
    <property type="term" value="C:plasma membrane"/>
    <property type="evidence" value="ECO:0007669"/>
    <property type="project" value="TreeGrafter"/>
</dbReference>
<evidence type="ECO:0000256" key="4">
    <source>
        <dbReference type="ARBA" id="ARBA00023040"/>
    </source>
</evidence>
<dbReference type="AlphaFoldDB" id="A0A815QFZ3"/>
<dbReference type="Pfam" id="PF00001">
    <property type="entry name" value="7tm_1"/>
    <property type="match status" value="1"/>
</dbReference>
<dbReference type="PANTHER" id="PTHR45695">
    <property type="entry name" value="LEUCOKININ RECEPTOR-RELATED"/>
    <property type="match status" value="1"/>
</dbReference>
<dbReference type="PANTHER" id="PTHR45695:SF15">
    <property type="entry name" value="OPSIN RH2"/>
    <property type="match status" value="1"/>
</dbReference>
<accession>A0A815QFZ3</accession>
<comment type="subcellular location">
    <subcellularLocation>
        <location evidence="1">Membrane</location>
        <topology evidence="1">Multi-pass membrane protein</topology>
    </subcellularLocation>
</comment>
<gene>
    <name evidence="11" type="ORF">CJN711_LOCUS25109</name>
</gene>
<dbReference type="InterPro" id="IPR017452">
    <property type="entry name" value="GPCR_Rhodpsn_7TM"/>
</dbReference>
<feature type="transmembrane region" description="Helical" evidence="9">
    <location>
        <begin position="147"/>
        <end position="170"/>
    </location>
</feature>
<evidence type="ECO:0000313" key="11">
    <source>
        <dbReference type="EMBL" id="CAF1461238.1"/>
    </source>
</evidence>
<evidence type="ECO:0000256" key="8">
    <source>
        <dbReference type="RuleBase" id="RU000688"/>
    </source>
</evidence>
<feature type="transmembrane region" description="Helical" evidence="9">
    <location>
        <begin position="110"/>
        <end position="135"/>
    </location>
</feature>
<feature type="transmembrane region" description="Helical" evidence="9">
    <location>
        <begin position="26"/>
        <end position="57"/>
    </location>
</feature>
<feature type="transmembrane region" description="Helical" evidence="9">
    <location>
        <begin position="69"/>
        <end position="90"/>
    </location>
</feature>
<keyword evidence="6 8" id="KW-0675">Receptor</keyword>
<evidence type="ECO:0000256" key="6">
    <source>
        <dbReference type="ARBA" id="ARBA00023170"/>
    </source>
</evidence>
<organism evidence="11 12">
    <name type="scientific">Rotaria magnacalcarata</name>
    <dbReference type="NCBI Taxonomy" id="392030"/>
    <lineage>
        <taxon>Eukaryota</taxon>
        <taxon>Metazoa</taxon>
        <taxon>Spiralia</taxon>
        <taxon>Gnathifera</taxon>
        <taxon>Rotifera</taxon>
        <taxon>Eurotatoria</taxon>
        <taxon>Bdelloidea</taxon>
        <taxon>Philodinida</taxon>
        <taxon>Philodinidae</taxon>
        <taxon>Rotaria</taxon>
    </lineage>
</organism>
<name>A0A815QFZ3_9BILA</name>
<feature type="transmembrane region" description="Helical" evidence="9">
    <location>
        <begin position="185"/>
        <end position="209"/>
    </location>
</feature>
<evidence type="ECO:0000256" key="2">
    <source>
        <dbReference type="ARBA" id="ARBA00022692"/>
    </source>
</evidence>
<evidence type="ECO:0000259" key="10">
    <source>
        <dbReference type="PROSITE" id="PS50262"/>
    </source>
</evidence>
<evidence type="ECO:0000256" key="9">
    <source>
        <dbReference type="SAM" id="Phobius"/>
    </source>
</evidence>
<feature type="domain" description="G-protein coupled receptors family 1 profile" evidence="10">
    <location>
        <begin position="48"/>
        <end position="308"/>
    </location>
</feature>
<dbReference type="Gene3D" id="1.20.1070.10">
    <property type="entry name" value="Rhodopsin 7-helix transmembrane proteins"/>
    <property type="match status" value="1"/>
</dbReference>
<proteinExistence type="inferred from homology"/>
<dbReference type="PROSITE" id="PS00237">
    <property type="entry name" value="G_PROTEIN_RECEP_F1_1"/>
    <property type="match status" value="1"/>
</dbReference>
<dbReference type="PRINTS" id="PR00237">
    <property type="entry name" value="GPCRRHODOPSN"/>
</dbReference>
<keyword evidence="7 8" id="KW-0807">Transducer</keyword>
<keyword evidence="3 9" id="KW-1133">Transmembrane helix</keyword>
<sequence>MEIHNSNIMILNGTITENSSAYKENFIMYAGYLLIVFYCLILILGLLGNSMVIYVAIRKKKYRNVTNCYVINLAVADLLFLTVAIPYTTYLGLVKDYTFGETICKIYMSLSYVFLLATCNTLAAMSIDRCLYIVLPTTKLQSRTPQTALIVCIFIWTGSLALIVPFHIIFHRATSNVTCGGNNHSNFLVCFAIFSSYYALPLFIIIVCYTKLAMHVMQSNRLTASQMKNKMVPKSLKTKQQHVTRMVIIVTLAFAICWLPIHVLELMKCANSSMLDTLIRSYPKLLYTIRALTHALAYFNSCLNPYLYALLNRNFCCDLFDIMPTCLTPRSQTSTIQTKSSNVEHKYFLSTLIPNENLLKQQETNNDGDTDDEHNYREKLKKDTVGVGCQIELIAMHKK</sequence>